<sequence length="183" mass="21026">MTLEDDAIQRVRKLQEITKNTRESHKKSNKNAFEIYLRENRGATIATKEGKCSRGGRGTPEHLQRDRERDEIAAVVSRGGGRTPDETAQELAWWSRVVVDGRQTRRRKSSRGGLAWWWLEARRDCGGWMRDETAVVARGSRGGLEWWARRKSRREEETASPEFAKRNGSCAREEEGVLFLSPN</sequence>
<protein>
    <submittedName>
        <fullName evidence="2">Uncharacterized protein</fullName>
    </submittedName>
</protein>
<evidence type="ECO:0000313" key="3">
    <source>
        <dbReference type="Proteomes" id="UP000501690"/>
    </source>
</evidence>
<dbReference type="EMBL" id="CP039353">
    <property type="protein sequence ID" value="QCE05450.1"/>
    <property type="molecule type" value="Genomic_DNA"/>
</dbReference>
<gene>
    <name evidence="2" type="ORF">DEO72_LG9g453</name>
</gene>
<feature type="compositionally biased region" description="Basic and acidic residues" evidence="1">
    <location>
        <begin position="59"/>
        <end position="68"/>
    </location>
</feature>
<dbReference type="AlphaFoldDB" id="A0A4D6MVD7"/>
<evidence type="ECO:0000256" key="1">
    <source>
        <dbReference type="SAM" id="MobiDB-lite"/>
    </source>
</evidence>
<name>A0A4D6MVD7_VIGUN</name>
<feature type="region of interest" description="Disordered" evidence="1">
    <location>
        <begin position="48"/>
        <end position="68"/>
    </location>
</feature>
<reference evidence="2 3" key="1">
    <citation type="submission" date="2019-04" db="EMBL/GenBank/DDBJ databases">
        <title>An improved genome assembly and genetic linkage map for asparagus bean, Vigna unguiculata ssp. sesquipedialis.</title>
        <authorList>
            <person name="Xia Q."/>
            <person name="Zhang R."/>
            <person name="Dong Y."/>
        </authorList>
    </citation>
    <scope>NUCLEOTIDE SEQUENCE [LARGE SCALE GENOMIC DNA]</scope>
    <source>
        <tissue evidence="2">Leaf</tissue>
    </source>
</reference>
<accession>A0A4D6MVD7</accession>
<dbReference type="Proteomes" id="UP000501690">
    <property type="component" value="Linkage Group LG9"/>
</dbReference>
<organism evidence="2 3">
    <name type="scientific">Vigna unguiculata</name>
    <name type="common">Cowpea</name>
    <dbReference type="NCBI Taxonomy" id="3917"/>
    <lineage>
        <taxon>Eukaryota</taxon>
        <taxon>Viridiplantae</taxon>
        <taxon>Streptophyta</taxon>
        <taxon>Embryophyta</taxon>
        <taxon>Tracheophyta</taxon>
        <taxon>Spermatophyta</taxon>
        <taxon>Magnoliopsida</taxon>
        <taxon>eudicotyledons</taxon>
        <taxon>Gunneridae</taxon>
        <taxon>Pentapetalae</taxon>
        <taxon>rosids</taxon>
        <taxon>fabids</taxon>
        <taxon>Fabales</taxon>
        <taxon>Fabaceae</taxon>
        <taxon>Papilionoideae</taxon>
        <taxon>50 kb inversion clade</taxon>
        <taxon>NPAAA clade</taxon>
        <taxon>indigoferoid/millettioid clade</taxon>
        <taxon>Phaseoleae</taxon>
        <taxon>Vigna</taxon>
    </lineage>
</organism>
<evidence type="ECO:0000313" key="2">
    <source>
        <dbReference type="EMBL" id="QCE05450.1"/>
    </source>
</evidence>
<keyword evidence="3" id="KW-1185">Reference proteome</keyword>
<proteinExistence type="predicted"/>